<name>C4JDS7_UNCRE</name>
<dbReference type="RefSeq" id="XP_002541040.1">
    <property type="nucleotide sequence ID" value="XM_002540994.1"/>
</dbReference>
<dbReference type="EMBL" id="CH476615">
    <property type="protein sequence ID" value="EEP75707.1"/>
    <property type="molecule type" value="Genomic_DNA"/>
</dbReference>
<dbReference type="eggNOG" id="ENOG502SCB5">
    <property type="taxonomic scope" value="Eukaryota"/>
</dbReference>
<feature type="chain" id="PRO_5002937613" evidence="1">
    <location>
        <begin position="30"/>
        <end position="102"/>
    </location>
</feature>
<dbReference type="AlphaFoldDB" id="C4JDS7"/>
<dbReference type="InParanoid" id="C4JDS7"/>
<feature type="signal peptide" evidence="1">
    <location>
        <begin position="1"/>
        <end position="29"/>
    </location>
</feature>
<accession>C4JDS7</accession>
<protein>
    <submittedName>
        <fullName evidence="2">Uncharacterized protein</fullName>
    </submittedName>
</protein>
<evidence type="ECO:0000313" key="3">
    <source>
        <dbReference type="Proteomes" id="UP000002058"/>
    </source>
</evidence>
<dbReference type="KEGG" id="ure:UREG_00554"/>
<dbReference type="Proteomes" id="UP000002058">
    <property type="component" value="Unassembled WGS sequence"/>
</dbReference>
<keyword evidence="1" id="KW-0732">Signal</keyword>
<dbReference type="VEuPathDB" id="FungiDB:UREG_00554"/>
<gene>
    <name evidence="2" type="ORF">UREG_00554</name>
</gene>
<organism evidence="2 3">
    <name type="scientific">Uncinocarpus reesii (strain UAMH 1704)</name>
    <dbReference type="NCBI Taxonomy" id="336963"/>
    <lineage>
        <taxon>Eukaryota</taxon>
        <taxon>Fungi</taxon>
        <taxon>Dikarya</taxon>
        <taxon>Ascomycota</taxon>
        <taxon>Pezizomycotina</taxon>
        <taxon>Eurotiomycetes</taxon>
        <taxon>Eurotiomycetidae</taxon>
        <taxon>Onygenales</taxon>
        <taxon>Onygenaceae</taxon>
        <taxon>Uncinocarpus</taxon>
    </lineage>
</organism>
<evidence type="ECO:0000256" key="1">
    <source>
        <dbReference type="SAM" id="SignalP"/>
    </source>
</evidence>
<reference evidence="3" key="1">
    <citation type="journal article" date="2009" name="Genome Res.">
        <title>Comparative genomic analyses of the human fungal pathogens Coccidioides and their relatives.</title>
        <authorList>
            <person name="Sharpton T.J."/>
            <person name="Stajich J.E."/>
            <person name="Rounsley S.D."/>
            <person name="Gardner M.J."/>
            <person name="Wortman J.R."/>
            <person name="Jordar V.S."/>
            <person name="Maiti R."/>
            <person name="Kodira C.D."/>
            <person name="Neafsey D.E."/>
            <person name="Zeng Q."/>
            <person name="Hung C.-Y."/>
            <person name="McMahan C."/>
            <person name="Muszewska A."/>
            <person name="Grynberg M."/>
            <person name="Mandel M.A."/>
            <person name="Kellner E.M."/>
            <person name="Barker B.M."/>
            <person name="Galgiani J.N."/>
            <person name="Orbach M.J."/>
            <person name="Kirkland T.N."/>
            <person name="Cole G.T."/>
            <person name="Henn M.R."/>
            <person name="Birren B.W."/>
            <person name="Taylor J.W."/>
        </authorList>
    </citation>
    <scope>NUCLEOTIDE SEQUENCE [LARGE SCALE GENOMIC DNA]</scope>
    <source>
        <strain evidence="3">UAMH 1704</strain>
    </source>
</reference>
<dbReference type="HOGENOM" id="CLU_168437_0_0_1"/>
<keyword evidence="3" id="KW-1185">Reference proteome</keyword>
<dbReference type="OMA" id="INRACTN"/>
<dbReference type="GeneID" id="8439474"/>
<sequence>MEKHPLPDLRQHEYTTIIATLALLPAALAAVMDNHMPGPALEERACVPSKCRCIGGQGQFCGNEKINRDCKNGHVYECNRKTGRTCDYGIRTSCKKCNKLKC</sequence>
<proteinExistence type="predicted"/>
<evidence type="ECO:0000313" key="2">
    <source>
        <dbReference type="EMBL" id="EEP75707.1"/>
    </source>
</evidence>
<dbReference type="OrthoDB" id="4167323at2759"/>